<organism evidence="4 5">
    <name type="scientific">Aquincola tertiaricarbonis</name>
    <dbReference type="NCBI Taxonomy" id="391953"/>
    <lineage>
        <taxon>Bacteria</taxon>
        <taxon>Pseudomonadati</taxon>
        <taxon>Pseudomonadota</taxon>
        <taxon>Betaproteobacteria</taxon>
        <taxon>Burkholderiales</taxon>
        <taxon>Sphaerotilaceae</taxon>
        <taxon>Aquincola</taxon>
    </lineage>
</organism>
<dbReference type="SUPFAM" id="SSF51338">
    <property type="entry name" value="Composite domain of metallo-dependent hydrolases"/>
    <property type="match status" value="1"/>
</dbReference>
<evidence type="ECO:0000256" key="1">
    <source>
        <dbReference type="SAM" id="MobiDB-lite"/>
    </source>
</evidence>
<dbReference type="Gene3D" id="3.10.310.70">
    <property type="match status" value="1"/>
</dbReference>
<dbReference type="Gene3D" id="2.30.40.10">
    <property type="entry name" value="Urease, subunit C, domain 1"/>
    <property type="match status" value="1"/>
</dbReference>
<feature type="chain" id="PRO_5046997427" evidence="2">
    <location>
        <begin position="22"/>
        <end position="661"/>
    </location>
</feature>
<feature type="signal peptide" evidence="2">
    <location>
        <begin position="1"/>
        <end position="21"/>
    </location>
</feature>
<evidence type="ECO:0000256" key="2">
    <source>
        <dbReference type="SAM" id="SignalP"/>
    </source>
</evidence>
<gene>
    <name evidence="4" type="ORF">MW290_03005</name>
</gene>
<dbReference type="EMBL" id="CP097635">
    <property type="protein sequence ID" value="URI07607.1"/>
    <property type="molecule type" value="Genomic_DNA"/>
</dbReference>
<evidence type="ECO:0000259" key="3">
    <source>
        <dbReference type="Pfam" id="PF07969"/>
    </source>
</evidence>
<protein>
    <submittedName>
        <fullName evidence="4">Amidohydrolase</fullName>
    </submittedName>
</protein>
<dbReference type="InterPro" id="IPR011059">
    <property type="entry name" value="Metal-dep_hydrolase_composite"/>
</dbReference>
<dbReference type="CDD" id="cd01300">
    <property type="entry name" value="YtcJ_like"/>
    <property type="match status" value="1"/>
</dbReference>
<sequence length="661" mass="70001">MPLLSRLATPAVLAAVLATLAGCNDGGTSPADVVLRGGKVVTMDDQRTVAQAVAVKDGRIAFVGSDADVTTHIGRKTRVIELEGRMLMPGFIDAHLHSIAGGRALLVCDLQYQPLTRPQLVEKLQACLDASQDRGPDAWLEAVNWDRQATANLDADPTAQTLTALATTRPVVVTSSDFHSTLANVRALQLAGITAATPDPAGGSFLRDAQGNPTGIGIDGGGFQIKAAIPPDTQEDVLKQARAALQAIRAQGITSFMDAAAGENTLRTYQTLQQAGELTARVNLALSIQSADDIAALRAVADAGDKGDAVAQPGVRARILKLFMDGVVNAPADNGALLQPYFQNAGTPQAPVLIPSTNYGALYFEQARLQDIMVKAIDNGFDIHMHATGDRGVRTVLNALQTARQQRPQADFRPAIAHAETVAVSDYARFATEDVMATMSFQWGVRASFSVGLTEQHLGPDRFARMEPSGSLRRAGARIVHGSDWPIDAFDTFLALKAGVTRSGDPQNPRSPASQSPDYVGRINDDPALSRDDVLAAITRHAAYQLRLDQQVGTLEKGKLADLIILEQDFLAVPDEELARNRALLTMVGGQTVYATGPYESQMSAATATRTADARAMILSPKGSAGMLVHQVGKRVHVCTPGDGHLPFGQRAALRSTGSAG</sequence>
<feature type="compositionally biased region" description="Polar residues" evidence="1">
    <location>
        <begin position="504"/>
        <end position="517"/>
    </location>
</feature>
<dbReference type="PROSITE" id="PS51257">
    <property type="entry name" value="PROKAR_LIPOPROTEIN"/>
    <property type="match status" value="1"/>
</dbReference>
<dbReference type="PANTHER" id="PTHR22642">
    <property type="entry name" value="IMIDAZOLONEPROPIONASE"/>
    <property type="match status" value="1"/>
</dbReference>
<keyword evidence="2" id="KW-0732">Signal</keyword>
<dbReference type="InterPro" id="IPR033932">
    <property type="entry name" value="YtcJ-like"/>
</dbReference>
<reference evidence="4" key="1">
    <citation type="submission" date="2022-05" db="EMBL/GenBank/DDBJ databases">
        <title>An RpoN-dependent PEP-CTERM gene is involved in floc formation of an Aquincola tertiaricarbonis strain.</title>
        <authorList>
            <person name="Qiu D."/>
            <person name="Xia M."/>
        </authorList>
    </citation>
    <scope>NUCLEOTIDE SEQUENCE</scope>
    <source>
        <strain evidence="4">RN12</strain>
    </source>
</reference>
<name>A0ABY4S6E4_AQUTE</name>
<feature type="domain" description="Amidohydrolase 3" evidence="3">
    <location>
        <begin position="78"/>
        <end position="594"/>
    </location>
</feature>
<dbReference type="Proteomes" id="UP001056201">
    <property type="component" value="Chromosome 1"/>
</dbReference>
<dbReference type="PANTHER" id="PTHR22642:SF2">
    <property type="entry name" value="PROTEIN LONG AFTER FAR-RED 3"/>
    <property type="match status" value="1"/>
</dbReference>
<accession>A0ABY4S6E4</accession>
<keyword evidence="5" id="KW-1185">Reference proteome</keyword>
<dbReference type="SUPFAM" id="SSF51556">
    <property type="entry name" value="Metallo-dependent hydrolases"/>
    <property type="match status" value="1"/>
</dbReference>
<proteinExistence type="predicted"/>
<dbReference type="Gene3D" id="3.20.20.140">
    <property type="entry name" value="Metal-dependent hydrolases"/>
    <property type="match status" value="1"/>
</dbReference>
<dbReference type="Pfam" id="PF07969">
    <property type="entry name" value="Amidohydro_3"/>
    <property type="match status" value="1"/>
</dbReference>
<dbReference type="InterPro" id="IPR013108">
    <property type="entry name" value="Amidohydro_3"/>
</dbReference>
<evidence type="ECO:0000313" key="4">
    <source>
        <dbReference type="EMBL" id="URI07607.1"/>
    </source>
</evidence>
<dbReference type="RefSeq" id="WP_250195841.1">
    <property type="nucleotide sequence ID" value="NZ_CP097635.1"/>
</dbReference>
<feature type="region of interest" description="Disordered" evidence="1">
    <location>
        <begin position="501"/>
        <end position="523"/>
    </location>
</feature>
<dbReference type="InterPro" id="IPR032466">
    <property type="entry name" value="Metal_Hydrolase"/>
</dbReference>
<evidence type="ECO:0000313" key="5">
    <source>
        <dbReference type="Proteomes" id="UP001056201"/>
    </source>
</evidence>